<feature type="compositionally biased region" description="Basic and acidic residues" evidence="13">
    <location>
        <begin position="1"/>
        <end position="28"/>
    </location>
</feature>
<evidence type="ECO:0000256" key="11">
    <source>
        <dbReference type="RuleBase" id="RU000639"/>
    </source>
</evidence>
<dbReference type="EMBL" id="LR215048">
    <property type="protein sequence ID" value="VEU80900.1"/>
    <property type="molecule type" value="Genomic_DNA"/>
</dbReference>
<gene>
    <name evidence="10 14" type="primary">grpE</name>
    <name evidence="14" type="ORF">NCTC10138_01288</name>
</gene>
<dbReference type="PANTHER" id="PTHR21237">
    <property type="entry name" value="GRPE PROTEIN"/>
    <property type="match status" value="1"/>
</dbReference>
<dbReference type="AlphaFoldDB" id="A0A449BF22"/>
<evidence type="ECO:0000256" key="2">
    <source>
        <dbReference type="ARBA" id="ARBA00009054"/>
    </source>
</evidence>
<evidence type="ECO:0000256" key="12">
    <source>
        <dbReference type="RuleBase" id="RU004478"/>
    </source>
</evidence>
<evidence type="ECO:0000256" key="9">
    <source>
        <dbReference type="ARBA" id="ARBA00076414"/>
    </source>
</evidence>
<keyword evidence="6 10" id="KW-0143">Chaperone</keyword>
<evidence type="ECO:0000256" key="6">
    <source>
        <dbReference type="ARBA" id="ARBA00023186"/>
    </source>
</evidence>
<dbReference type="GO" id="GO:0042803">
    <property type="term" value="F:protein homodimerization activity"/>
    <property type="evidence" value="ECO:0007669"/>
    <property type="project" value="InterPro"/>
</dbReference>
<dbReference type="Proteomes" id="UP000289841">
    <property type="component" value="Chromosome"/>
</dbReference>
<dbReference type="GO" id="GO:0005737">
    <property type="term" value="C:cytoplasm"/>
    <property type="evidence" value="ECO:0007669"/>
    <property type="project" value="UniProtKB-SubCell"/>
</dbReference>
<dbReference type="STRING" id="1278311.GCA_000428705_00279"/>
<dbReference type="PANTHER" id="PTHR21237:SF23">
    <property type="entry name" value="GRPE PROTEIN HOMOLOG, MITOCHONDRIAL"/>
    <property type="match status" value="1"/>
</dbReference>
<dbReference type="PROSITE" id="PS01071">
    <property type="entry name" value="GRPE"/>
    <property type="match status" value="1"/>
</dbReference>
<evidence type="ECO:0000256" key="8">
    <source>
        <dbReference type="ARBA" id="ARBA00072274"/>
    </source>
</evidence>
<dbReference type="Pfam" id="PF01025">
    <property type="entry name" value="GrpE"/>
    <property type="match status" value="1"/>
</dbReference>
<dbReference type="GO" id="GO:0051082">
    <property type="term" value="F:unfolded protein binding"/>
    <property type="evidence" value="ECO:0007669"/>
    <property type="project" value="TreeGrafter"/>
</dbReference>
<reference evidence="14 15" key="1">
    <citation type="submission" date="2019-01" db="EMBL/GenBank/DDBJ databases">
        <authorList>
            <consortium name="Pathogen Informatics"/>
        </authorList>
    </citation>
    <scope>NUCLEOTIDE SEQUENCE [LARGE SCALE GENOMIC DNA]</scope>
    <source>
        <strain evidence="14 15">NCTC10138</strain>
    </source>
</reference>
<keyword evidence="15" id="KW-1185">Reference proteome</keyword>
<comment type="subcellular location">
    <subcellularLocation>
        <location evidence="1 10">Cytoplasm</location>
    </subcellularLocation>
</comment>
<dbReference type="InterPro" id="IPR009012">
    <property type="entry name" value="GrpE_head"/>
</dbReference>
<comment type="similarity">
    <text evidence="2 10 12">Belongs to the GrpE family.</text>
</comment>
<dbReference type="CDD" id="cd00446">
    <property type="entry name" value="GrpE"/>
    <property type="match status" value="1"/>
</dbReference>
<keyword evidence="4 10" id="KW-0963">Cytoplasm</keyword>
<dbReference type="Gene3D" id="2.30.22.10">
    <property type="entry name" value="Head domain of nucleotide exchange factor GrpE"/>
    <property type="match status" value="1"/>
</dbReference>
<dbReference type="NCBIfam" id="NF010738">
    <property type="entry name" value="PRK14140.1"/>
    <property type="match status" value="1"/>
</dbReference>
<comment type="subunit">
    <text evidence="3 10">Homodimer.</text>
</comment>
<dbReference type="InterPro" id="IPR000740">
    <property type="entry name" value="GrpE"/>
</dbReference>
<accession>A0A449BF22</accession>
<dbReference type="PRINTS" id="PR00773">
    <property type="entry name" value="GRPEPROTEIN"/>
</dbReference>
<evidence type="ECO:0000313" key="14">
    <source>
        <dbReference type="EMBL" id="VEU80900.1"/>
    </source>
</evidence>
<proteinExistence type="inferred from homology"/>
<sequence>MDEKDINNKEEIDLNETKVKEETKEDKKQAKKHKKDNLEIEKLTEEVKLYKESYLKSLAELENFKKRMNEEKIRDRKYAASNLITDLLMPLDQLKKVVEMETTDDKLKNFLIGFKMINDKIFDVLKDDGLNEIKSLNEKFDPNYHYAVEKENNKEKENGIVIEVIQNGYMYKDRILRPAMVKVNEWSENNNE</sequence>
<dbReference type="GO" id="GO:0006457">
    <property type="term" value="P:protein folding"/>
    <property type="evidence" value="ECO:0007669"/>
    <property type="project" value="InterPro"/>
</dbReference>
<dbReference type="FunFam" id="2.30.22.10:FF:000001">
    <property type="entry name" value="Protein GrpE"/>
    <property type="match status" value="1"/>
</dbReference>
<dbReference type="SUPFAM" id="SSF51064">
    <property type="entry name" value="Head domain of nucleotide exchange factor GrpE"/>
    <property type="match status" value="1"/>
</dbReference>
<keyword evidence="5 10" id="KW-0346">Stress response</keyword>
<evidence type="ECO:0000256" key="3">
    <source>
        <dbReference type="ARBA" id="ARBA00011738"/>
    </source>
</evidence>
<dbReference type="KEGG" id="aaxa:NCTC10138_01288"/>
<feature type="region of interest" description="Disordered" evidence="13">
    <location>
        <begin position="1"/>
        <end position="36"/>
    </location>
</feature>
<evidence type="ECO:0000256" key="10">
    <source>
        <dbReference type="HAMAP-Rule" id="MF_01151"/>
    </source>
</evidence>
<evidence type="ECO:0000313" key="15">
    <source>
        <dbReference type="Proteomes" id="UP000289841"/>
    </source>
</evidence>
<dbReference type="RefSeq" id="WP_035375921.1">
    <property type="nucleotide sequence ID" value="NZ_LR215048.1"/>
</dbReference>
<evidence type="ECO:0000256" key="7">
    <source>
        <dbReference type="ARBA" id="ARBA00053401"/>
    </source>
</evidence>
<dbReference type="InterPro" id="IPR013805">
    <property type="entry name" value="GrpE_CC"/>
</dbReference>
<evidence type="ECO:0000256" key="4">
    <source>
        <dbReference type="ARBA" id="ARBA00022490"/>
    </source>
</evidence>
<evidence type="ECO:0000256" key="13">
    <source>
        <dbReference type="SAM" id="MobiDB-lite"/>
    </source>
</evidence>
<dbReference type="SUPFAM" id="SSF58014">
    <property type="entry name" value="Coiled-coil domain of nucleotide exchange factor GrpE"/>
    <property type="match status" value="1"/>
</dbReference>
<dbReference type="HAMAP" id="MF_01151">
    <property type="entry name" value="GrpE"/>
    <property type="match status" value="1"/>
</dbReference>
<name>A0A449BF22_HAPAX</name>
<comment type="function">
    <text evidence="7 10 11">Participates actively in the response to hyperosmotic and heat shock by preventing the aggregation of stress-denatured proteins, in association with DnaK and GrpE. It is the nucleotide exchange factor for DnaK and may function as a thermosensor. Unfolded proteins bind initially to DnaJ; upon interaction with the DnaJ-bound protein, DnaK hydrolyzes its bound ATP, resulting in the formation of a stable complex. GrpE releases ADP from DnaK; ATP binding to DnaK triggers the release of the substrate protein, thus completing the reaction cycle. Several rounds of ATP-dependent interactions between DnaJ, DnaK and GrpE are required for fully efficient folding.</text>
</comment>
<organism evidence="14 15">
    <name type="scientific">Haploplasma axanthum</name>
    <name type="common">Acholeplasma axanthum</name>
    <dbReference type="NCBI Taxonomy" id="29552"/>
    <lineage>
        <taxon>Bacteria</taxon>
        <taxon>Bacillati</taxon>
        <taxon>Mycoplasmatota</taxon>
        <taxon>Mollicutes</taxon>
        <taxon>Acholeplasmatales</taxon>
        <taxon>Acholeplasmataceae</taxon>
        <taxon>Haploplasma</taxon>
    </lineage>
</organism>
<evidence type="ECO:0000256" key="1">
    <source>
        <dbReference type="ARBA" id="ARBA00004496"/>
    </source>
</evidence>
<dbReference type="GO" id="GO:0051087">
    <property type="term" value="F:protein-folding chaperone binding"/>
    <property type="evidence" value="ECO:0007669"/>
    <property type="project" value="InterPro"/>
</dbReference>
<dbReference type="GO" id="GO:0000774">
    <property type="term" value="F:adenyl-nucleotide exchange factor activity"/>
    <property type="evidence" value="ECO:0007669"/>
    <property type="project" value="InterPro"/>
</dbReference>
<protein>
    <recommendedName>
        <fullName evidence="8 10">Protein GrpE</fullName>
    </recommendedName>
    <alternativeName>
        <fullName evidence="9 10">HSP-70 cofactor</fullName>
    </alternativeName>
</protein>
<dbReference type="Gene3D" id="3.90.20.20">
    <property type="match status" value="1"/>
</dbReference>
<evidence type="ECO:0000256" key="5">
    <source>
        <dbReference type="ARBA" id="ARBA00023016"/>
    </source>
</evidence>